<dbReference type="Gene3D" id="3.30.420.40">
    <property type="match status" value="2"/>
</dbReference>
<evidence type="ECO:0000256" key="2">
    <source>
        <dbReference type="ARBA" id="ARBA00001958"/>
    </source>
</evidence>
<sequence>MTTLLIDAGNTRVKFGLRRDRDYSALPAPRETMQMAFGYDEAEAIAVWLDGMMVAEAAPGIPGVLGTNVAGAAVQRMLDDLLAARGAVIQWQTATASRLGLVNGYREPTRLGPDRWLGMVGIWACAQRAAFLTTSPLPTEHLLAHFGTATTLDTIDATGHFVGGMILPGREMMRRSLATGTANLPAAEGHIQPFPGDTHDAIASGVAAAQAGAVARQWLAVRDRYGRPPLLHVSGGAWLSIATEVQHLLGAIGSTQIIRVVDNPVLDGLACVAEADAHSLSSHRS</sequence>
<comment type="function">
    <text evidence="16">Catalyzes the phosphorylation of pantothenate (Pan), the first step in CoA biosynthesis.</text>
</comment>
<dbReference type="UniPathway" id="UPA00241">
    <property type="reaction ID" value="UER00352"/>
</dbReference>
<reference evidence="17 18" key="1">
    <citation type="submission" date="2020-07" db="EMBL/GenBank/DDBJ databases">
        <title>Genomic Encyclopedia of Type Strains, Phase IV (KMG-V): Genome sequencing to study the core and pangenomes of soil and plant-associated prokaryotes.</title>
        <authorList>
            <person name="Whitman W."/>
        </authorList>
    </citation>
    <scope>NUCLEOTIDE SEQUENCE [LARGE SCALE GENOMIC DNA]</scope>
    <source>
        <strain evidence="17 18">SAS40</strain>
    </source>
</reference>
<name>A0A7Y9LKX9_9BURK</name>
<dbReference type="Pfam" id="PF03309">
    <property type="entry name" value="Pan_kinase"/>
    <property type="match status" value="1"/>
</dbReference>
<dbReference type="PANTHER" id="PTHR34265:SF1">
    <property type="entry name" value="TYPE III PANTOTHENATE KINASE"/>
    <property type="match status" value="1"/>
</dbReference>
<dbReference type="InterPro" id="IPR004619">
    <property type="entry name" value="Type_III_PanK"/>
</dbReference>
<evidence type="ECO:0000256" key="13">
    <source>
        <dbReference type="ARBA" id="ARBA00022993"/>
    </source>
</evidence>
<comment type="caution">
    <text evidence="17">The sequence shown here is derived from an EMBL/GenBank/DDBJ whole genome shotgun (WGS) entry which is preliminary data.</text>
</comment>
<evidence type="ECO:0000256" key="3">
    <source>
        <dbReference type="ARBA" id="ARBA00004496"/>
    </source>
</evidence>
<dbReference type="GO" id="GO:0005524">
    <property type="term" value="F:ATP binding"/>
    <property type="evidence" value="ECO:0007669"/>
    <property type="project" value="UniProtKB-UniRule"/>
</dbReference>
<evidence type="ECO:0000313" key="17">
    <source>
        <dbReference type="EMBL" id="NYE81977.1"/>
    </source>
</evidence>
<evidence type="ECO:0000256" key="14">
    <source>
        <dbReference type="ARBA" id="ARBA00038036"/>
    </source>
</evidence>
<comment type="catalytic activity">
    <reaction evidence="1 16">
        <text>(R)-pantothenate + ATP = (R)-4'-phosphopantothenate + ADP + H(+)</text>
        <dbReference type="Rhea" id="RHEA:16373"/>
        <dbReference type="ChEBI" id="CHEBI:10986"/>
        <dbReference type="ChEBI" id="CHEBI:15378"/>
        <dbReference type="ChEBI" id="CHEBI:29032"/>
        <dbReference type="ChEBI" id="CHEBI:30616"/>
        <dbReference type="ChEBI" id="CHEBI:456216"/>
        <dbReference type="EC" id="2.7.1.33"/>
    </reaction>
</comment>
<feature type="binding site" evidence="16">
    <location>
        <position position="148"/>
    </location>
    <ligand>
        <name>ATP</name>
        <dbReference type="ChEBI" id="CHEBI:30616"/>
    </ligand>
</feature>
<keyword evidence="12 16" id="KW-0630">Potassium</keyword>
<keyword evidence="11 16" id="KW-0067">ATP-binding</keyword>
<proteinExistence type="inferred from homology"/>
<dbReference type="EC" id="2.7.1.33" evidence="6 16"/>
<protein>
    <recommendedName>
        <fullName evidence="15 16">Type III pantothenate kinase</fullName>
        <ecNumber evidence="6 16">2.7.1.33</ecNumber>
    </recommendedName>
    <alternativeName>
        <fullName evidence="16">PanK-III</fullName>
    </alternativeName>
    <alternativeName>
        <fullName evidence="16">Pantothenic acid kinase</fullName>
    </alternativeName>
</protein>
<dbReference type="GO" id="GO:0015937">
    <property type="term" value="P:coenzyme A biosynthetic process"/>
    <property type="evidence" value="ECO:0007669"/>
    <property type="project" value="UniProtKB-UniRule"/>
</dbReference>
<comment type="cofactor">
    <cofactor evidence="2">
        <name>K(+)</name>
        <dbReference type="ChEBI" id="CHEBI:29103"/>
    </cofactor>
</comment>
<organism evidence="17 18">
    <name type="scientific">Pigmentiphaga litoralis</name>
    <dbReference type="NCBI Taxonomy" id="516702"/>
    <lineage>
        <taxon>Bacteria</taxon>
        <taxon>Pseudomonadati</taxon>
        <taxon>Pseudomonadota</taxon>
        <taxon>Betaproteobacteria</taxon>
        <taxon>Burkholderiales</taxon>
        <taxon>Alcaligenaceae</taxon>
        <taxon>Pigmentiphaga</taxon>
    </lineage>
</organism>
<comment type="subunit">
    <text evidence="5 16">Homodimer.</text>
</comment>
<evidence type="ECO:0000256" key="15">
    <source>
        <dbReference type="ARBA" id="ARBA00040883"/>
    </source>
</evidence>
<comment type="cofactor">
    <cofactor evidence="16">
        <name>NH4(+)</name>
        <dbReference type="ChEBI" id="CHEBI:28938"/>
    </cofactor>
    <cofactor evidence="16">
        <name>K(+)</name>
        <dbReference type="ChEBI" id="CHEBI:29103"/>
    </cofactor>
    <text evidence="16">A monovalent cation. Ammonium or potassium.</text>
</comment>
<feature type="binding site" evidence="16">
    <location>
        <position position="198"/>
    </location>
    <ligand>
        <name>substrate</name>
    </ligand>
</feature>
<keyword evidence="18" id="KW-1185">Reference proteome</keyword>
<evidence type="ECO:0000256" key="1">
    <source>
        <dbReference type="ARBA" id="ARBA00001206"/>
    </source>
</evidence>
<dbReference type="HAMAP" id="MF_01274">
    <property type="entry name" value="Pantothen_kinase_3"/>
    <property type="match status" value="1"/>
</dbReference>
<dbReference type="AlphaFoldDB" id="A0A7Y9LKX9"/>
<feature type="binding site" evidence="16">
    <location>
        <position position="105"/>
    </location>
    <ligand>
        <name>substrate</name>
    </ligand>
</feature>
<dbReference type="Proteomes" id="UP000542125">
    <property type="component" value="Unassembled WGS sequence"/>
</dbReference>
<dbReference type="PANTHER" id="PTHR34265">
    <property type="entry name" value="TYPE III PANTOTHENATE KINASE"/>
    <property type="match status" value="1"/>
</dbReference>
<evidence type="ECO:0000256" key="11">
    <source>
        <dbReference type="ARBA" id="ARBA00022840"/>
    </source>
</evidence>
<evidence type="ECO:0000256" key="4">
    <source>
        <dbReference type="ARBA" id="ARBA00005225"/>
    </source>
</evidence>
<dbReference type="RefSeq" id="WP_179584422.1">
    <property type="nucleotide sequence ID" value="NZ_JACBYR010000001.1"/>
</dbReference>
<evidence type="ECO:0000256" key="16">
    <source>
        <dbReference type="HAMAP-Rule" id="MF_01274"/>
    </source>
</evidence>
<dbReference type="InterPro" id="IPR043129">
    <property type="entry name" value="ATPase_NBD"/>
</dbReference>
<gene>
    <name evidence="16" type="primary">coaX</name>
    <name evidence="17" type="ORF">FHW18_001248</name>
</gene>
<evidence type="ECO:0000313" key="18">
    <source>
        <dbReference type="Proteomes" id="UP000542125"/>
    </source>
</evidence>
<dbReference type="EMBL" id="JACBYR010000001">
    <property type="protein sequence ID" value="NYE81977.1"/>
    <property type="molecule type" value="Genomic_DNA"/>
</dbReference>
<keyword evidence="7 16" id="KW-0963">Cytoplasm</keyword>
<dbReference type="GO" id="GO:0005737">
    <property type="term" value="C:cytoplasm"/>
    <property type="evidence" value="ECO:0007669"/>
    <property type="project" value="UniProtKB-SubCell"/>
</dbReference>
<feature type="binding site" evidence="16">
    <location>
        <begin position="112"/>
        <end position="115"/>
    </location>
    <ligand>
        <name>substrate</name>
    </ligand>
</feature>
<evidence type="ECO:0000256" key="7">
    <source>
        <dbReference type="ARBA" id="ARBA00022490"/>
    </source>
</evidence>
<accession>A0A7Y9LKX9</accession>
<keyword evidence="8 16" id="KW-0808">Transferase</keyword>
<evidence type="ECO:0000256" key="9">
    <source>
        <dbReference type="ARBA" id="ARBA00022741"/>
    </source>
</evidence>
<keyword evidence="13 16" id="KW-0173">Coenzyme A biosynthesis</keyword>
<evidence type="ECO:0000256" key="8">
    <source>
        <dbReference type="ARBA" id="ARBA00022679"/>
    </source>
</evidence>
<evidence type="ECO:0000256" key="10">
    <source>
        <dbReference type="ARBA" id="ARBA00022777"/>
    </source>
</evidence>
<comment type="subcellular location">
    <subcellularLocation>
        <location evidence="3 16">Cytoplasm</location>
    </subcellularLocation>
</comment>
<feature type="binding site" evidence="16">
    <location>
        <begin position="7"/>
        <end position="14"/>
    </location>
    <ligand>
        <name>ATP</name>
        <dbReference type="ChEBI" id="CHEBI:30616"/>
    </ligand>
</feature>
<feature type="active site" description="Proton acceptor" evidence="16">
    <location>
        <position position="114"/>
    </location>
</feature>
<keyword evidence="10 16" id="KW-0418">Kinase</keyword>
<comment type="similarity">
    <text evidence="14 16">Belongs to the type III pantothenate kinase family.</text>
</comment>
<evidence type="ECO:0000256" key="5">
    <source>
        <dbReference type="ARBA" id="ARBA00011738"/>
    </source>
</evidence>
<keyword evidence="9 16" id="KW-0547">Nucleotide-binding</keyword>
<comment type="caution">
    <text evidence="16">Lacks conserved residue(s) required for the propagation of feature annotation.</text>
</comment>
<dbReference type="SUPFAM" id="SSF53067">
    <property type="entry name" value="Actin-like ATPase domain"/>
    <property type="match status" value="2"/>
</dbReference>
<comment type="pathway">
    <text evidence="4 16">Cofactor biosynthesis; coenzyme A biosynthesis; CoA from (R)-pantothenate: step 1/5.</text>
</comment>
<evidence type="ECO:0000256" key="12">
    <source>
        <dbReference type="ARBA" id="ARBA00022958"/>
    </source>
</evidence>
<evidence type="ECO:0000256" key="6">
    <source>
        <dbReference type="ARBA" id="ARBA00012102"/>
    </source>
</evidence>
<dbReference type="GO" id="GO:0004594">
    <property type="term" value="F:pantothenate kinase activity"/>
    <property type="evidence" value="ECO:0007669"/>
    <property type="project" value="UniProtKB-UniRule"/>
</dbReference>